<protein>
    <submittedName>
        <fullName evidence="1">Uncharacterized protein</fullName>
    </submittedName>
</protein>
<dbReference type="AlphaFoldDB" id="A0AAV2M7D3"/>
<dbReference type="Proteomes" id="UP001497482">
    <property type="component" value="Chromosome 6"/>
</dbReference>
<keyword evidence="2" id="KW-1185">Reference proteome</keyword>
<gene>
    <name evidence="1" type="ORF">KC01_LOCUS35971</name>
</gene>
<evidence type="ECO:0000313" key="1">
    <source>
        <dbReference type="EMBL" id="CAL1609175.1"/>
    </source>
</evidence>
<evidence type="ECO:0000313" key="2">
    <source>
        <dbReference type="Proteomes" id="UP001497482"/>
    </source>
</evidence>
<reference evidence="1 2" key="1">
    <citation type="submission" date="2024-04" db="EMBL/GenBank/DDBJ databases">
        <authorList>
            <person name="Waldvogel A.-M."/>
            <person name="Schoenle A."/>
        </authorList>
    </citation>
    <scope>NUCLEOTIDE SEQUENCE [LARGE SCALE GENOMIC DNA]</scope>
</reference>
<dbReference type="EMBL" id="OZ035828">
    <property type="protein sequence ID" value="CAL1609175.1"/>
    <property type="molecule type" value="Genomic_DNA"/>
</dbReference>
<name>A0AAV2M7D3_KNICA</name>
<organism evidence="1 2">
    <name type="scientific">Knipowitschia caucasica</name>
    <name type="common">Caucasian dwarf goby</name>
    <name type="synonym">Pomatoschistus caucasicus</name>
    <dbReference type="NCBI Taxonomy" id="637954"/>
    <lineage>
        <taxon>Eukaryota</taxon>
        <taxon>Metazoa</taxon>
        <taxon>Chordata</taxon>
        <taxon>Craniata</taxon>
        <taxon>Vertebrata</taxon>
        <taxon>Euteleostomi</taxon>
        <taxon>Actinopterygii</taxon>
        <taxon>Neopterygii</taxon>
        <taxon>Teleostei</taxon>
        <taxon>Neoteleostei</taxon>
        <taxon>Acanthomorphata</taxon>
        <taxon>Gobiaria</taxon>
        <taxon>Gobiiformes</taxon>
        <taxon>Gobioidei</taxon>
        <taxon>Gobiidae</taxon>
        <taxon>Gobiinae</taxon>
        <taxon>Knipowitschia</taxon>
    </lineage>
</organism>
<accession>A0AAV2M7D3</accession>
<sequence>MQGQGLDWPPAAPWTLAPPTADRPSLLVTPSCPHRLDNMPALYATCPSAPVHLGEPLSLSSELPIIGFVHILPPPYVLALSLLSFINTDTLNIGLPLSAISYICLQAQSSHHCCKYVTTCLIRPKPGMQM</sequence>
<proteinExistence type="predicted"/>